<dbReference type="InterPro" id="IPR058531">
    <property type="entry name" value="Baseplate_J_M"/>
</dbReference>
<evidence type="ECO:0000259" key="1">
    <source>
        <dbReference type="Pfam" id="PF26078"/>
    </source>
</evidence>
<evidence type="ECO:0000313" key="3">
    <source>
        <dbReference type="Proteomes" id="UP000052012"/>
    </source>
</evidence>
<evidence type="ECO:0000313" key="2">
    <source>
        <dbReference type="EMBL" id="KRM69216.1"/>
    </source>
</evidence>
<dbReference type="PATRIC" id="fig|1423781.4.peg.278"/>
<sequence length="389" mass="42754">MANYVTVQDLIDDLLSRDFDYYMDSMLDNVPDDLDKRQGSIIYDALAPAAQQQAEDNLILSEYIKQSYTISAEGEFLDLKGFEKGKSRDVATNAVVTAKFLDTDGKAINNVAVGDRFASLGDEPIFYTVIKINSDLTGLISAEIAGTNPNGYIGQILPVTPNDSLSWAEITEISIPARDDETDDVYRDRILASDDYTAYGGNIADYQDMLKNIKSVGKGQVYSAWQGGGTVKLVILDNSNNAASKELLNEVKETIDPVNQTSSGYGLAPIGDNVTVVAPSVVDVDIDMSITTDDININPNDLRYNIQNAINSYIKKQVSTKWDVIDKDTYSGYHLTLYRSQILAEVLKVEHVINASIPKINGADSDLILKYDNDTSELPVLRDVNLSNE</sequence>
<gene>
    <name evidence="2" type="ORF">FD06_GL000275</name>
</gene>
<reference evidence="2 3" key="1">
    <citation type="journal article" date="2015" name="Genome Announc.">
        <title>Expanding the biotechnology potential of lactobacilli through comparative genomics of 213 strains and associated genera.</title>
        <authorList>
            <person name="Sun Z."/>
            <person name="Harris H.M."/>
            <person name="McCann A."/>
            <person name="Guo C."/>
            <person name="Argimon S."/>
            <person name="Zhang W."/>
            <person name="Yang X."/>
            <person name="Jeffery I.B."/>
            <person name="Cooney J.C."/>
            <person name="Kagawa T.F."/>
            <person name="Liu W."/>
            <person name="Song Y."/>
            <person name="Salvetti E."/>
            <person name="Wrobel A."/>
            <person name="Rasinkangas P."/>
            <person name="Parkhill J."/>
            <person name="Rea M.C."/>
            <person name="O'Sullivan O."/>
            <person name="Ritari J."/>
            <person name="Douillard F.P."/>
            <person name="Paul Ross R."/>
            <person name="Yang R."/>
            <person name="Briner A.E."/>
            <person name="Felis G.E."/>
            <person name="de Vos W.M."/>
            <person name="Barrangou R."/>
            <person name="Klaenhammer T.R."/>
            <person name="Caufield P.W."/>
            <person name="Cui Y."/>
            <person name="Zhang H."/>
            <person name="O'Toole P.W."/>
        </authorList>
    </citation>
    <scope>NUCLEOTIDE SEQUENCE [LARGE SCALE GENOMIC DNA]</scope>
    <source>
        <strain evidence="2 3">DSM 23829</strain>
    </source>
</reference>
<dbReference type="AlphaFoldDB" id="A0A0R2AQY7"/>
<dbReference type="PANTHER" id="PTHR37829">
    <property type="entry name" value="PHAGE-LIKE ELEMENT PBSX PROTEIN XKDT"/>
    <property type="match status" value="1"/>
</dbReference>
<proteinExistence type="predicted"/>
<feature type="domain" description="Baseplate J-like central" evidence="1">
    <location>
        <begin position="198"/>
        <end position="278"/>
    </location>
</feature>
<protein>
    <submittedName>
        <fullName evidence="2">Baseplate J-like protein</fullName>
    </submittedName>
</protein>
<dbReference type="PANTHER" id="PTHR37829:SF3">
    <property type="entry name" value="PROTEIN JAYE-RELATED"/>
    <property type="match status" value="1"/>
</dbReference>
<keyword evidence="3" id="KW-1185">Reference proteome</keyword>
<dbReference type="Proteomes" id="UP000052012">
    <property type="component" value="Unassembled WGS sequence"/>
</dbReference>
<dbReference type="InterPro" id="IPR052399">
    <property type="entry name" value="Phage_Baseplate_Assmbl_Protein"/>
</dbReference>
<name>A0A0R2AQY7_9LACO</name>
<dbReference type="STRING" id="1423781.FD06_GL000275"/>
<accession>A0A0R2AQY7</accession>
<dbReference type="RefSeq" id="WP_237757220.1">
    <property type="nucleotide sequence ID" value="NZ_AYYQ01000006.1"/>
</dbReference>
<dbReference type="Pfam" id="PF26078">
    <property type="entry name" value="Baseplate_J_M"/>
    <property type="match status" value="1"/>
</dbReference>
<dbReference type="EMBL" id="AYYQ01000006">
    <property type="protein sequence ID" value="KRM69216.1"/>
    <property type="molecule type" value="Genomic_DNA"/>
</dbReference>
<comment type="caution">
    <text evidence="2">The sequence shown here is derived from an EMBL/GenBank/DDBJ whole genome shotgun (WGS) entry which is preliminary data.</text>
</comment>
<organism evidence="2 3">
    <name type="scientific">Apilactobacillus ozensis DSM 23829 = JCM 17196</name>
    <dbReference type="NCBI Taxonomy" id="1423781"/>
    <lineage>
        <taxon>Bacteria</taxon>
        <taxon>Bacillati</taxon>
        <taxon>Bacillota</taxon>
        <taxon>Bacilli</taxon>
        <taxon>Lactobacillales</taxon>
        <taxon>Lactobacillaceae</taxon>
        <taxon>Apilactobacillus</taxon>
    </lineage>
</organism>